<dbReference type="Gene3D" id="1.10.3300.10">
    <property type="entry name" value="Jann2411-like domain"/>
    <property type="match status" value="1"/>
</dbReference>
<dbReference type="PANTHER" id="PTHR35525:SF3">
    <property type="entry name" value="BLL6575 PROTEIN"/>
    <property type="match status" value="1"/>
</dbReference>
<dbReference type="EMBL" id="RHPJ01000003">
    <property type="protein sequence ID" value="TGO04243.1"/>
    <property type="molecule type" value="Genomic_DNA"/>
</dbReference>
<dbReference type="PANTHER" id="PTHR35525">
    <property type="entry name" value="BLL6575 PROTEIN"/>
    <property type="match status" value="1"/>
</dbReference>
<gene>
    <name evidence="2" type="ORF">SERN_1836</name>
</gene>
<organism evidence="2 3">
    <name type="scientific">Serinibacter arcticus</name>
    <dbReference type="NCBI Taxonomy" id="1655435"/>
    <lineage>
        <taxon>Bacteria</taxon>
        <taxon>Bacillati</taxon>
        <taxon>Actinomycetota</taxon>
        <taxon>Actinomycetes</taxon>
        <taxon>Micrococcales</taxon>
        <taxon>Beutenbergiaceae</taxon>
        <taxon>Serinibacter</taxon>
    </lineage>
</organism>
<dbReference type="InterPro" id="IPR010852">
    <property type="entry name" value="ABATE"/>
</dbReference>
<dbReference type="InterPro" id="IPR023286">
    <property type="entry name" value="ABATE_dom_sf"/>
</dbReference>
<name>A0A4Z1E182_9MICO</name>
<sequence>MLDDEELVLGVLNTAPVVDGRPTDELDEPGAAELARRLGGDGSPAELAQLREVRELLHAVVRGEAGAVEDLAVWLDGVVLVPEVGSAGIAWTLRAPAHRVLAARVATAWSRVVAARPGRLRPCGNDECHLFLIDRSRPGTARWCSMATCGNRMKVRAHAARRRDEAASSERVD</sequence>
<keyword evidence="3" id="KW-1185">Reference proteome</keyword>
<evidence type="ECO:0000259" key="1">
    <source>
        <dbReference type="Pfam" id="PF11706"/>
    </source>
</evidence>
<evidence type="ECO:0000313" key="3">
    <source>
        <dbReference type="Proteomes" id="UP000297318"/>
    </source>
</evidence>
<comment type="caution">
    <text evidence="2">The sequence shown here is derived from an EMBL/GenBank/DDBJ whole genome shotgun (WGS) entry which is preliminary data.</text>
</comment>
<dbReference type="SUPFAM" id="SSF160904">
    <property type="entry name" value="Jann2411-like"/>
    <property type="match status" value="1"/>
</dbReference>
<dbReference type="Pfam" id="PF11706">
    <property type="entry name" value="zf-CGNR"/>
    <property type="match status" value="1"/>
</dbReference>
<protein>
    <recommendedName>
        <fullName evidence="1">Zinc finger CGNR domain-containing protein</fullName>
    </recommendedName>
</protein>
<dbReference type="InterPro" id="IPR021005">
    <property type="entry name" value="Znf_CGNR"/>
</dbReference>
<accession>A0A4Z1E182</accession>
<dbReference type="AlphaFoldDB" id="A0A4Z1E182"/>
<feature type="domain" description="Zinc finger CGNR" evidence="1">
    <location>
        <begin position="119"/>
        <end position="162"/>
    </location>
</feature>
<dbReference type="Proteomes" id="UP000297318">
    <property type="component" value="Unassembled WGS sequence"/>
</dbReference>
<reference evidence="2 3" key="1">
    <citation type="submission" date="2018-11" db="EMBL/GenBank/DDBJ databases">
        <title>Complete genome sequencing of the Actinobacteria Serinibacter sp. K3-2.</title>
        <authorList>
            <person name="Rakitin A.L."/>
            <person name="Beletsky A.V."/>
            <person name="Mardanov A.V."/>
            <person name="Ravin N.V."/>
            <person name="Gromova A.S."/>
            <person name="Filippova S.N."/>
            <person name="Gal'Chenko V.F."/>
        </authorList>
    </citation>
    <scope>NUCLEOTIDE SEQUENCE [LARGE SCALE GENOMIC DNA]</scope>
    <source>
        <strain evidence="2 3">K3-2</strain>
    </source>
</reference>
<evidence type="ECO:0000313" key="2">
    <source>
        <dbReference type="EMBL" id="TGO04243.1"/>
    </source>
</evidence>
<proteinExistence type="predicted"/>